<dbReference type="EMBL" id="OZ021745">
    <property type="protein sequence ID" value="CAK9312994.1"/>
    <property type="molecule type" value="Genomic_DNA"/>
</dbReference>
<reference evidence="1 2" key="1">
    <citation type="submission" date="2024-03" db="EMBL/GenBank/DDBJ databases">
        <authorList>
            <person name="Gkanogiannis A."/>
            <person name="Becerra Lopez-Lavalle L."/>
        </authorList>
    </citation>
    <scope>NUCLEOTIDE SEQUENCE [LARGE SCALE GENOMIC DNA]</scope>
</reference>
<gene>
    <name evidence="1" type="ORF">CITCOLO1_LOCUS4704</name>
</gene>
<proteinExistence type="predicted"/>
<evidence type="ECO:0000313" key="2">
    <source>
        <dbReference type="Proteomes" id="UP001642487"/>
    </source>
</evidence>
<evidence type="ECO:0000313" key="1">
    <source>
        <dbReference type="EMBL" id="CAK9312994.1"/>
    </source>
</evidence>
<accession>A0ABP0XXV2</accession>
<name>A0ABP0XXV2_9ROSI</name>
<dbReference type="Proteomes" id="UP001642487">
    <property type="component" value="Chromosome 11"/>
</dbReference>
<sequence length="110" mass="12130">MMAYELLFALEEIESQPSTSDKDQRREGPGIGVTCTTAAPFGDSAPNGACLTSGLPLRNISLVQSITGRERKKTEERESQKSLFHFTLLGGKKFFPSIFCSFQFTTRAAF</sequence>
<organism evidence="1 2">
    <name type="scientific">Citrullus colocynthis</name>
    <name type="common">colocynth</name>
    <dbReference type="NCBI Taxonomy" id="252529"/>
    <lineage>
        <taxon>Eukaryota</taxon>
        <taxon>Viridiplantae</taxon>
        <taxon>Streptophyta</taxon>
        <taxon>Embryophyta</taxon>
        <taxon>Tracheophyta</taxon>
        <taxon>Spermatophyta</taxon>
        <taxon>Magnoliopsida</taxon>
        <taxon>eudicotyledons</taxon>
        <taxon>Gunneridae</taxon>
        <taxon>Pentapetalae</taxon>
        <taxon>rosids</taxon>
        <taxon>fabids</taxon>
        <taxon>Cucurbitales</taxon>
        <taxon>Cucurbitaceae</taxon>
        <taxon>Benincaseae</taxon>
        <taxon>Citrullus</taxon>
    </lineage>
</organism>
<protein>
    <submittedName>
        <fullName evidence="1">Uncharacterized protein</fullName>
    </submittedName>
</protein>
<keyword evidence="2" id="KW-1185">Reference proteome</keyword>